<proteinExistence type="predicted"/>
<comment type="caution">
    <text evidence="1">The sequence shown here is derived from an EMBL/GenBank/DDBJ whole genome shotgun (WGS) entry which is preliminary data.</text>
</comment>
<keyword evidence="2" id="KW-1185">Reference proteome</keyword>
<dbReference type="Proteomes" id="UP001202328">
    <property type="component" value="Unassembled WGS sequence"/>
</dbReference>
<accession>A0AAD4XGG8</accession>
<dbReference type="AlphaFoldDB" id="A0AAD4XGG8"/>
<evidence type="ECO:0000313" key="1">
    <source>
        <dbReference type="EMBL" id="KAI3911971.1"/>
    </source>
</evidence>
<reference evidence="1" key="1">
    <citation type="submission" date="2022-04" db="EMBL/GenBank/DDBJ databases">
        <title>A functionally conserved STORR gene fusion in Papaver species that diverged 16.8 million years ago.</title>
        <authorList>
            <person name="Catania T."/>
        </authorList>
    </citation>
    <scope>NUCLEOTIDE SEQUENCE</scope>
    <source>
        <strain evidence="1">S-188037</strain>
    </source>
</reference>
<gene>
    <name evidence="1" type="ORF">MKW98_010915</name>
</gene>
<dbReference type="EMBL" id="JAJJMB010009862">
    <property type="protein sequence ID" value="KAI3911971.1"/>
    <property type="molecule type" value="Genomic_DNA"/>
</dbReference>
<protein>
    <submittedName>
        <fullName evidence="1">Uncharacterized protein</fullName>
    </submittedName>
</protein>
<sequence length="139" mass="15952">MESSVLRPSKCDVCRRIHVKEKLVVPLVMEARQEELMSVIKLGHLEKTSSLGENSSLNSPIFVHREELETEEMEKICQGDSEGFPDMDTHVRLLYRIGRYLCSGLLVDYSGKVARTTRMFFFCLTIQSKGIICFEAFKE</sequence>
<organism evidence="1 2">
    <name type="scientific">Papaver atlanticum</name>
    <dbReference type="NCBI Taxonomy" id="357466"/>
    <lineage>
        <taxon>Eukaryota</taxon>
        <taxon>Viridiplantae</taxon>
        <taxon>Streptophyta</taxon>
        <taxon>Embryophyta</taxon>
        <taxon>Tracheophyta</taxon>
        <taxon>Spermatophyta</taxon>
        <taxon>Magnoliopsida</taxon>
        <taxon>Ranunculales</taxon>
        <taxon>Papaveraceae</taxon>
        <taxon>Papaveroideae</taxon>
        <taxon>Papaver</taxon>
    </lineage>
</organism>
<evidence type="ECO:0000313" key="2">
    <source>
        <dbReference type="Proteomes" id="UP001202328"/>
    </source>
</evidence>
<name>A0AAD4XGG8_9MAGN</name>